<dbReference type="GO" id="GO:0044283">
    <property type="term" value="P:small molecule biosynthetic process"/>
    <property type="evidence" value="ECO:0007669"/>
    <property type="project" value="UniProtKB-ARBA"/>
</dbReference>
<feature type="region of interest" description="Disordered" evidence="3">
    <location>
        <begin position="1"/>
        <end position="25"/>
    </location>
</feature>
<proteinExistence type="inferred from homology"/>
<reference evidence="5 6" key="1">
    <citation type="submission" date="2015-10" db="EMBL/GenBank/DDBJ databases">
        <title>Full genome of DAOMC 229536 Phialocephala scopiformis, a fungal endophyte of spruce producing the potent anti-insectan compound rugulosin.</title>
        <authorList>
            <consortium name="DOE Joint Genome Institute"/>
            <person name="Walker A.K."/>
            <person name="Frasz S.L."/>
            <person name="Seifert K.A."/>
            <person name="Miller J.D."/>
            <person name="Mondo S.J."/>
            <person name="Labutti K."/>
            <person name="Lipzen A."/>
            <person name="Dockter R."/>
            <person name="Kennedy M."/>
            <person name="Grigoriev I.V."/>
            <person name="Spatafora J.W."/>
        </authorList>
    </citation>
    <scope>NUCLEOTIDE SEQUENCE [LARGE SCALE GENOMIC DNA]</scope>
    <source>
        <strain evidence="5 6">CBS 120377</strain>
    </source>
</reference>
<dbReference type="InParanoid" id="A0A194XBY2"/>
<evidence type="ECO:0000256" key="1">
    <source>
        <dbReference type="ARBA" id="ARBA00008056"/>
    </source>
</evidence>
<evidence type="ECO:0000313" key="5">
    <source>
        <dbReference type="EMBL" id="KUJ17670.1"/>
    </source>
</evidence>
<dbReference type="Proteomes" id="UP000070700">
    <property type="component" value="Unassembled WGS sequence"/>
</dbReference>
<keyword evidence="6" id="KW-1185">Reference proteome</keyword>
<dbReference type="InterPro" id="IPR026992">
    <property type="entry name" value="DIOX_N"/>
</dbReference>
<name>A0A194XBY2_MOLSC</name>
<accession>A0A194XBY2</accession>
<keyword evidence="2" id="KW-0408">Iron</keyword>
<dbReference type="Pfam" id="PF14226">
    <property type="entry name" value="DIOX_N"/>
    <property type="match status" value="1"/>
</dbReference>
<dbReference type="GO" id="GO:0046872">
    <property type="term" value="F:metal ion binding"/>
    <property type="evidence" value="ECO:0007669"/>
    <property type="project" value="UniProtKB-KW"/>
</dbReference>
<dbReference type="PANTHER" id="PTHR47990">
    <property type="entry name" value="2-OXOGLUTARATE (2OG) AND FE(II)-DEPENDENT OXYGENASE SUPERFAMILY PROTEIN-RELATED"/>
    <property type="match status" value="1"/>
</dbReference>
<feature type="domain" description="Fe2OG dioxygenase" evidence="4">
    <location>
        <begin position="200"/>
        <end position="306"/>
    </location>
</feature>
<keyword evidence="2" id="KW-0479">Metal-binding</keyword>
<sequence length="377" mass="42880">MAPSATEPQSQFSTTDRVLVKPWSRPAPTKEDLDWAPLVKIDLSHFDEPGGKQELARQLYDAVTNVGFWVVINTGLDDERVLRQFSIGNTFFKEPLEEKRKAPCNFAEGEYFGYRENSRWVGDTGVKENIEMLNIPKAIPAYAKEPKHAITTQNYDEIASFHRDVWEKVARKLFVLIAIILELPENYLADAHAYDEESDDHLRYMIYNVRTQDEWDRAQAYSKGGHTDFGSLTLLLSQHVAGLQIRTPEGNWKYVKPVEGGITCNAADTLTFLTKGFVKSTVHRVVTPPKDQINIPRLGLLYFSRPGANTPMRPVPSPLLDRLGLLTEEDKDPDRPAVSGTEYVRARVKDVHHKTVLDKREGTSFEFQGLKVPNYYD</sequence>
<dbReference type="InterPro" id="IPR050231">
    <property type="entry name" value="Iron_ascorbate_oxido_reductase"/>
</dbReference>
<dbReference type="EMBL" id="KQ947414">
    <property type="protein sequence ID" value="KUJ17670.1"/>
    <property type="molecule type" value="Genomic_DNA"/>
</dbReference>
<dbReference type="InterPro" id="IPR027443">
    <property type="entry name" value="IPNS-like_sf"/>
</dbReference>
<gene>
    <name evidence="5" type="ORF">LY89DRAFT_747370</name>
</gene>
<dbReference type="GO" id="GO:0016491">
    <property type="term" value="F:oxidoreductase activity"/>
    <property type="evidence" value="ECO:0007669"/>
    <property type="project" value="UniProtKB-KW"/>
</dbReference>
<feature type="compositionally biased region" description="Polar residues" evidence="3">
    <location>
        <begin position="1"/>
        <end position="16"/>
    </location>
</feature>
<dbReference type="RefSeq" id="XP_018072025.1">
    <property type="nucleotide sequence ID" value="XM_018221122.1"/>
</dbReference>
<dbReference type="GeneID" id="28830848"/>
<dbReference type="KEGG" id="psco:LY89DRAFT_747370"/>
<evidence type="ECO:0000256" key="2">
    <source>
        <dbReference type="RuleBase" id="RU003682"/>
    </source>
</evidence>
<dbReference type="FunFam" id="2.60.120.330:FF:000040">
    <property type="entry name" value="Chromosome 21, whole genome shotgun sequence"/>
    <property type="match status" value="1"/>
</dbReference>
<dbReference type="PROSITE" id="PS51471">
    <property type="entry name" value="FE2OG_OXY"/>
    <property type="match status" value="1"/>
</dbReference>
<dbReference type="Pfam" id="PF03171">
    <property type="entry name" value="2OG-FeII_Oxy"/>
    <property type="match status" value="1"/>
</dbReference>
<evidence type="ECO:0000256" key="3">
    <source>
        <dbReference type="SAM" id="MobiDB-lite"/>
    </source>
</evidence>
<evidence type="ECO:0000259" key="4">
    <source>
        <dbReference type="PROSITE" id="PS51471"/>
    </source>
</evidence>
<dbReference type="InterPro" id="IPR005123">
    <property type="entry name" value="Oxoglu/Fe-dep_dioxygenase_dom"/>
</dbReference>
<protein>
    <submittedName>
        <fullName evidence="5">Gibberellin 2-oxidase</fullName>
    </submittedName>
</protein>
<evidence type="ECO:0000313" key="6">
    <source>
        <dbReference type="Proteomes" id="UP000070700"/>
    </source>
</evidence>
<dbReference type="OrthoDB" id="406156at2759"/>
<dbReference type="InterPro" id="IPR044861">
    <property type="entry name" value="IPNS-like_FE2OG_OXY"/>
</dbReference>
<comment type="similarity">
    <text evidence="1 2">Belongs to the iron/ascorbate-dependent oxidoreductase family.</text>
</comment>
<dbReference type="Gene3D" id="2.60.120.330">
    <property type="entry name" value="B-lactam Antibiotic, Isopenicillin N Synthase, Chain"/>
    <property type="match status" value="1"/>
</dbReference>
<dbReference type="SUPFAM" id="SSF51197">
    <property type="entry name" value="Clavaminate synthase-like"/>
    <property type="match status" value="1"/>
</dbReference>
<organism evidence="5 6">
    <name type="scientific">Mollisia scopiformis</name>
    <name type="common">Conifer needle endophyte fungus</name>
    <name type="synonym">Phialocephala scopiformis</name>
    <dbReference type="NCBI Taxonomy" id="149040"/>
    <lineage>
        <taxon>Eukaryota</taxon>
        <taxon>Fungi</taxon>
        <taxon>Dikarya</taxon>
        <taxon>Ascomycota</taxon>
        <taxon>Pezizomycotina</taxon>
        <taxon>Leotiomycetes</taxon>
        <taxon>Helotiales</taxon>
        <taxon>Mollisiaceae</taxon>
        <taxon>Mollisia</taxon>
    </lineage>
</organism>
<keyword evidence="2" id="KW-0560">Oxidoreductase</keyword>
<dbReference type="AlphaFoldDB" id="A0A194XBY2"/>